<name>A0A9E7S2R0_9CAUD</name>
<dbReference type="Proteomes" id="UP001057164">
    <property type="component" value="Segment"/>
</dbReference>
<evidence type="ECO:0000313" key="2">
    <source>
        <dbReference type="Proteomes" id="UP001057164"/>
    </source>
</evidence>
<dbReference type="EMBL" id="ON456151">
    <property type="protein sequence ID" value="URQ02854.1"/>
    <property type="molecule type" value="Genomic_DNA"/>
</dbReference>
<proteinExistence type="predicted"/>
<evidence type="ECO:0000313" key="1">
    <source>
        <dbReference type="EMBL" id="URQ02854.1"/>
    </source>
</evidence>
<accession>A0A9E7S2R0</accession>
<organism evidence="1 2">
    <name type="scientific">Listeria phage HB17054</name>
    <dbReference type="NCBI Taxonomy" id="2942418"/>
    <lineage>
        <taxon>Viruses</taxon>
        <taxon>Duplodnaviria</taxon>
        <taxon>Heunggongvirae</taxon>
        <taxon>Uroviricota</taxon>
        <taxon>Caudoviricetes</taxon>
        <taxon>Aquingentivirus</taxon>
        <taxon>Aquingentivirus HB17054</taxon>
    </lineage>
</organism>
<keyword evidence="2" id="KW-1185">Reference proteome</keyword>
<sequence>MDRLLFRAEPKQLSNLEALLKQLENKANWEIVKPNLSGEPIMFDYEFIVQQIKKYADGKKFNFAIEIQFIDSTSKIFKHKEKLELRKIKGL</sequence>
<protein>
    <submittedName>
        <fullName evidence="1">Uncharacterized protein</fullName>
    </submittedName>
</protein>
<reference evidence="1" key="1">
    <citation type="submission" date="2022-05" db="EMBL/GenBank/DDBJ databases">
        <authorList>
            <person name="Ji Q."/>
        </authorList>
    </citation>
    <scope>NUCLEOTIDE SEQUENCE</scope>
</reference>